<organism evidence="1 2">
    <name type="scientific">Nocardia thailandica</name>
    <dbReference type="NCBI Taxonomy" id="257275"/>
    <lineage>
        <taxon>Bacteria</taxon>
        <taxon>Bacillati</taxon>
        <taxon>Actinomycetota</taxon>
        <taxon>Actinomycetes</taxon>
        <taxon>Mycobacteriales</taxon>
        <taxon>Nocardiaceae</taxon>
        <taxon>Nocardia</taxon>
    </lineage>
</organism>
<gene>
    <name evidence="1" type="ORF">ACFYTF_21110</name>
</gene>
<dbReference type="Proteomes" id="UP001601444">
    <property type="component" value="Unassembled WGS sequence"/>
</dbReference>
<comment type="caution">
    <text evidence="1">The sequence shown here is derived from an EMBL/GenBank/DDBJ whole genome shotgun (WGS) entry which is preliminary data.</text>
</comment>
<reference evidence="1 2" key="1">
    <citation type="submission" date="2024-10" db="EMBL/GenBank/DDBJ databases">
        <title>The Natural Products Discovery Center: Release of the First 8490 Sequenced Strains for Exploring Actinobacteria Biosynthetic Diversity.</title>
        <authorList>
            <person name="Kalkreuter E."/>
            <person name="Kautsar S.A."/>
            <person name="Yang D."/>
            <person name="Bader C.D."/>
            <person name="Teijaro C.N."/>
            <person name="Fluegel L."/>
            <person name="Davis C.M."/>
            <person name="Simpson J.R."/>
            <person name="Lauterbach L."/>
            <person name="Steele A.D."/>
            <person name="Gui C."/>
            <person name="Meng S."/>
            <person name="Li G."/>
            <person name="Viehrig K."/>
            <person name="Ye F."/>
            <person name="Su P."/>
            <person name="Kiefer A.F."/>
            <person name="Nichols A."/>
            <person name="Cepeda A.J."/>
            <person name="Yan W."/>
            <person name="Fan B."/>
            <person name="Jiang Y."/>
            <person name="Adhikari A."/>
            <person name="Zheng C.-J."/>
            <person name="Schuster L."/>
            <person name="Cowan T.M."/>
            <person name="Smanski M.J."/>
            <person name="Chevrette M.G."/>
            <person name="De Carvalho L.P.S."/>
            <person name="Shen B."/>
        </authorList>
    </citation>
    <scope>NUCLEOTIDE SEQUENCE [LARGE SCALE GENOMIC DNA]</scope>
    <source>
        <strain evidence="1 2">NPDC004045</strain>
    </source>
</reference>
<evidence type="ECO:0000313" key="2">
    <source>
        <dbReference type="Proteomes" id="UP001601444"/>
    </source>
</evidence>
<keyword evidence="2" id="KW-1185">Reference proteome</keyword>
<dbReference type="EMBL" id="JBIAMX010000013">
    <property type="protein sequence ID" value="MFF0545335.1"/>
    <property type="molecule type" value="Genomic_DNA"/>
</dbReference>
<name>A0ABW6PSD3_9NOCA</name>
<evidence type="ECO:0008006" key="3">
    <source>
        <dbReference type="Google" id="ProtNLM"/>
    </source>
</evidence>
<protein>
    <recommendedName>
        <fullName evidence="3">HNH endonuclease</fullName>
    </recommendedName>
</protein>
<evidence type="ECO:0000313" key="1">
    <source>
        <dbReference type="EMBL" id="MFF0545335.1"/>
    </source>
</evidence>
<dbReference type="RefSeq" id="WP_387701782.1">
    <property type="nucleotide sequence ID" value="NZ_JBIAMX010000013.1"/>
</dbReference>
<accession>A0ABW6PSD3</accession>
<sequence>MTEPDWQTFKGGTMIRAGLWLSQVVGEGNVFTKSQLRDAFPGVSQADRRVRDLRKYGWEILTYTELASLTAEEQQLQRIGVPVWDAAARRAANRQMVIPATDRQAALAQDGFMCTICGISGAEPYPDDPNQTAVLTVVRRTIHGHGEADATHHATECKRCHTGRKARSTDVGSARDLVEKLTVDERDQLRAWFNRGHRIASHVDQAWAAIRKLPPELAAELIGGKDPE</sequence>
<proteinExistence type="predicted"/>